<evidence type="ECO:0000259" key="1">
    <source>
        <dbReference type="Pfam" id="PF11575"/>
    </source>
</evidence>
<feature type="domain" description="Ferric siderophore reductase C-terminal" evidence="1">
    <location>
        <begin position="9"/>
        <end position="30"/>
    </location>
</feature>
<comment type="caution">
    <text evidence="2">The sequence shown here is derived from an EMBL/GenBank/DDBJ whole genome shotgun (WGS) entry which is preliminary data.</text>
</comment>
<proteinExistence type="predicted"/>
<evidence type="ECO:0000313" key="3">
    <source>
        <dbReference type="Proteomes" id="UP000243640"/>
    </source>
</evidence>
<name>A0A235CHV2_9GAMM</name>
<evidence type="ECO:0000313" key="2">
    <source>
        <dbReference type="EMBL" id="OYD23425.1"/>
    </source>
</evidence>
<dbReference type="Proteomes" id="UP000243640">
    <property type="component" value="Unassembled WGS sequence"/>
</dbReference>
<dbReference type="InterPro" id="IPR024726">
    <property type="entry name" value="FhuF_C"/>
</dbReference>
<accession>A0A235CHV2</accession>
<organism evidence="2 3">
    <name type="scientific">Oceanimonas baumannii</name>
    <dbReference type="NCBI Taxonomy" id="129578"/>
    <lineage>
        <taxon>Bacteria</taxon>
        <taxon>Pseudomonadati</taxon>
        <taxon>Pseudomonadota</taxon>
        <taxon>Gammaproteobacteria</taxon>
        <taxon>Aeromonadales</taxon>
        <taxon>Aeromonadaceae</taxon>
        <taxon>Oceanimonas</taxon>
    </lineage>
</organism>
<sequence>MEGRDIRLRRTCCFYYKTCEPVTYCGTCPLLKPKRVR</sequence>
<dbReference type="EMBL" id="NQJF01000010">
    <property type="protein sequence ID" value="OYD23425.1"/>
    <property type="molecule type" value="Genomic_DNA"/>
</dbReference>
<gene>
    <name evidence="2" type="ORF">B6S09_13045</name>
</gene>
<protein>
    <recommendedName>
        <fullName evidence="1">Ferric siderophore reductase C-terminal domain-containing protein</fullName>
    </recommendedName>
</protein>
<dbReference type="OrthoDB" id="5870636at2"/>
<dbReference type="AlphaFoldDB" id="A0A235CHV2"/>
<reference evidence="2 3" key="1">
    <citation type="submission" date="2017-08" db="EMBL/GenBank/DDBJ databases">
        <title>Draft Genome Sequence of the Marine Bacterium Oceanimonas baumannii ATCC 700832.</title>
        <authorList>
            <person name="Mcclelland W.D."/>
            <person name="Brennan M.A."/>
            <person name="Trachtenberg A.M."/>
            <person name="Maclea K.S."/>
        </authorList>
    </citation>
    <scope>NUCLEOTIDE SEQUENCE [LARGE SCALE GENOMIC DNA]</scope>
    <source>
        <strain evidence="2 3">ATCC 700832</strain>
    </source>
</reference>
<dbReference type="Pfam" id="PF11575">
    <property type="entry name" value="FhuF_C"/>
    <property type="match status" value="1"/>
</dbReference>
<dbReference type="GO" id="GO:0051537">
    <property type="term" value="F:2 iron, 2 sulfur cluster binding"/>
    <property type="evidence" value="ECO:0007669"/>
    <property type="project" value="InterPro"/>
</dbReference>
<dbReference type="RefSeq" id="WP_094278980.1">
    <property type="nucleotide sequence ID" value="NZ_NQJF01000010.1"/>
</dbReference>